<accession>F9ZX26</accession>
<proteinExistence type="predicted"/>
<dbReference type="EMBL" id="CP002738">
    <property type="protein sequence ID" value="AEF98487.1"/>
    <property type="molecule type" value="Genomic_DNA"/>
</dbReference>
<dbReference type="Pfam" id="PF13555">
    <property type="entry name" value="AAA_29"/>
    <property type="match status" value="1"/>
</dbReference>
<keyword evidence="1" id="KW-0175">Coiled coil</keyword>
<keyword evidence="3" id="KW-1185">Reference proteome</keyword>
<dbReference type="PANTHER" id="PTHR32182:SF0">
    <property type="entry name" value="DNA REPLICATION AND REPAIR PROTEIN RECF"/>
    <property type="match status" value="1"/>
</dbReference>
<reference evidence="2 3" key="1">
    <citation type="journal article" date="2011" name="J. Bacteriol.">
        <title>Complete Genome Sequence of the Aerobic Marine Methanotroph Methylomonas methanica MC09.</title>
        <authorList>
            <person name="Boden R."/>
            <person name="Cunliffe M."/>
            <person name="Scanlan J."/>
            <person name="Moussard H."/>
            <person name="Kits K.D."/>
            <person name="Klotz M.G."/>
            <person name="Jetten M.S."/>
            <person name="Vuilleumier S."/>
            <person name="Han J."/>
            <person name="Peters L."/>
            <person name="Mikhailova N."/>
            <person name="Teshima H."/>
            <person name="Tapia R."/>
            <person name="Kyrpides N."/>
            <person name="Ivanova N."/>
            <person name="Pagani I."/>
            <person name="Cheng J.F."/>
            <person name="Goodwin L."/>
            <person name="Han C."/>
            <person name="Hauser L."/>
            <person name="Land M.L."/>
            <person name="Lapidus A."/>
            <person name="Lucas S."/>
            <person name="Pitluck S."/>
            <person name="Woyke T."/>
            <person name="Stein L."/>
            <person name="Murrell J.C."/>
        </authorList>
    </citation>
    <scope>NUCLEOTIDE SEQUENCE [LARGE SCALE GENOMIC DNA]</scope>
    <source>
        <strain evidence="2 3">MC09</strain>
    </source>
</reference>
<dbReference type="GO" id="GO:0006302">
    <property type="term" value="P:double-strand break repair"/>
    <property type="evidence" value="ECO:0007669"/>
    <property type="project" value="TreeGrafter"/>
</dbReference>
<dbReference type="GO" id="GO:0000731">
    <property type="term" value="P:DNA synthesis involved in DNA repair"/>
    <property type="evidence" value="ECO:0007669"/>
    <property type="project" value="TreeGrafter"/>
</dbReference>
<evidence type="ECO:0000313" key="3">
    <source>
        <dbReference type="Proteomes" id="UP000008888"/>
    </source>
</evidence>
<dbReference type="KEGG" id="mmt:Metme_0033"/>
<dbReference type="eggNOG" id="COG1196">
    <property type="taxonomic scope" value="Bacteria"/>
</dbReference>
<evidence type="ECO:0000313" key="2">
    <source>
        <dbReference type="EMBL" id="AEF98487.1"/>
    </source>
</evidence>
<dbReference type="SUPFAM" id="SSF52540">
    <property type="entry name" value="P-loop containing nucleoside triphosphate hydrolases"/>
    <property type="match status" value="1"/>
</dbReference>
<dbReference type="PANTHER" id="PTHR32182">
    <property type="entry name" value="DNA REPLICATION AND REPAIR PROTEIN RECF"/>
    <property type="match status" value="1"/>
</dbReference>
<protein>
    <submittedName>
        <fullName evidence="2">Uncharacterized protein</fullName>
    </submittedName>
</protein>
<dbReference type="HOGENOM" id="CLU_009040_0_0_6"/>
<dbReference type="STRING" id="857087.Metme_0033"/>
<organism evidence="2 3">
    <name type="scientific">Methylomonas methanica (strain DSM 25384 / MC09)</name>
    <dbReference type="NCBI Taxonomy" id="857087"/>
    <lineage>
        <taxon>Bacteria</taxon>
        <taxon>Pseudomonadati</taxon>
        <taxon>Pseudomonadota</taxon>
        <taxon>Gammaproteobacteria</taxon>
        <taxon>Methylococcales</taxon>
        <taxon>Methylococcaceae</taxon>
        <taxon>Methylomonas</taxon>
    </lineage>
</organism>
<reference evidence="3" key="3">
    <citation type="submission" date="2011-05" db="EMBL/GenBank/DDBJ databases">
        <title>Complete sequence of Methylomonas methanica MC09.</title>
        <authorList>
            <consortium name="US DOE Joint Genome Institute"/>
            <person name="Lucas S."/>
            <person name="Han J."/>
            <person name="Lapidus A."/>
            <person name="Cheng J.-F."/>
            <person name="Goodwin L."/>
            <person name="Pitluck S."/>
            <person name="Peters L."/>
            <person name="Mikhailova N."/>
            <person name="Teshima H."/>
            <person name="Han C."/>
            <person name="Tapia R."/>
            <person name="Land M."/>
            <person name="Hauser L."/>
            <person name="Kyrpides N."/>
            <person name="Ivanova N."/>
            <person name="Pagani I."/>
            <person name="Stein L."/>
            <person name="Woyke T."/>
        </authorList>
    </citation>
    <scope>NUCLEOTIDE SEQUENCE [LARGE SCALE GENOMIC DNA]</scope>
    <source>
        <strain evidence="3">MC09</strain>
    </source>
</reference>
<evidence type="ECO:0000256" key="1">
    <source>
        <dbReference type="SAM" id="Coils"/>
    </source>
</evidence>
<feature type="coiled-coil region" evidence="1">
    <location>
        <begin position="702"/>
        <end position="764"/>
    </location>
</feature>
<dbReference type="RefSeq" id="WP_013816760.1">
    <property type="nucleotide sequence ID" value="NC_015572.1"/>
</dbReference>
<sequence length="1126" mass="126032">MKTLVNAHIVQFSLWDYETFQISAGGTAIIGPNGAGKTSLIDAVQIAMVGGHGQHIHFNAQSVHKDARSIRSYALGTMRSGDGENGVITRKRDEALSYISLVFQGKDERDVLSAGICIHATVTDSRTLGLYVFPGVALKLEHHLEEVGDNSKAPIDWELFCHHGRNLSRSAGREPTITSQPESYVRELLHNIQQSVDARRFLRAFGHSINLKAVSSVGDFLRGYLIEATPIDKRGTLQHIKTLRALSQQIEQIKEQIVQLEAIEKSYARVGDLRRKAAVAEAVKLQFASESAGEVAANLEKELTELSQSVEDARRDLPYLEELQTSLQNAYEALLQEFSADPDAQQPAQLLSLRQARSSNVLQTLKEVNRISLQVRMVLQEISDNCDGETSPWIKEVKQNLDIWDGWAKSDHIASVSQMEQVLDLLRRVNPLLQENLESARKIASLAKKASRSSEGKLKALSQGNRITDGNVAQAVLLFANAGITCVPVAELVQVLDIRWQGPIETFLGPHRLALLVQEGSEDEAVELIRREKINDVTIIQPEHLKSEIDRTVASDTVAALLQGENKVALAYLRRILGRMKRVETAAELRREDRALTTDYMLSANGGTKRIRPLPEGRWILGIKLTNEDRSAILEENRQVLLMAREAEQREGKLASASNNLQSTIQQVTKTAYEVAFTLHRTALTELNATPDPDTIPVPDRVAVLQLNLKTAKSEADKSKKDYETRNAEFTKLSTNFDNLKPQLESRREEYQKLQQQLAEAVADTDWDRELANAEYSRISAMDNEELGDALEDLYSKRQTWLKNISSIEQVARDDFIDFINDHSIELFDERNDWRLAHKWVTSHIGKLKDSTLADYENEAQSAREAAEESFQSDVKFKMREAILRVRQEIRDLNKILETCPAFTNGEKYQFVADISPAHKSLYELIVNNSGDSEIDLFSQPETQVNIMALLEASESGQDKGNNPLEDYRLLFNFDLQIRQDGKVVDLLSKRMGVASNGEHRVPFYVIAGAALATAYRIRPGAERSGAGLMILDEAFYGMDAQNSFVTAEFLKSLGLQLLMAGPDSDVGKLAPLLDNYYDLVRYGADVFVEQVRVKEPARRLLSSDIPLLHQELLDAQEAQLIANVQ</sequence>
<gene>
    <name evidence="2" type="ordered locus">Metme_0033</name>
</gene>
<dbReference type="OrthoDB" id="174137at2"/>
<reference key="2">
    <citation type="submission" date="2011-05" db="EMBL/GenBank/DDBJ databases">
        <title>Complete genome sequence of the aerobic marine methanotroph Methylomonas methanica MC09.</title>
        <authorList>
            <person name="Boden R."/>
            <person name="Cunliffe M."/>
            <person name="Scanlan J."/>
            <person name="Moussard H."/>
            <person name="Kits K.D."/>
            <person name="Klotz M."/>
            <person name="Jetten M."/>
            <person name="Vuilleumier S."/>
            <person name="Han J."/>
            <person name="Peters L."/>
            <person name="Mikhailova N."/>
            <person name="Teshima H."/>
            <person name="Tapia R."/>
            <person name="Kyrpides N."/>
            <person name="Ivanova N."/>
            <person name="Pagani I."/>
            <person name="Cheng J.-F."/>
            <person name="Goodwin L."/>
            <person name="Han C."/>
            <person name="Hauser L."/>
            <person name="Land M."/>
            <person name="Lapidus A."/>
            <person name="Lucas S."/>
            <person name="Pitluck S."/>
            <person name="Woyke T."/>
            <person name="Stein L.Y."/>
            <person name="Murrell C."/>
        </authorList>
    </citation>
    <scope>NUCLEOTIDE SEQUENCE</scope>
    <source>
        <strain>MC09</strain>
    </source>
</reference>
<dbReference type="AlphaFoldDB" id="F9ZX26"/>
<dbReference type="Gene3D" id="3.40.50.300">
    <property type="entry name" value="P-loop containing nucleotide triphosphate hydrolases"/>
    <property type="match status" value="1"/>
</dbReference>
<dbReference type="Proteomes" id="UP000008888">
    <property type="component" value="Chromosome"/>
</dbReference>
<dbReference type="Pfam" id="PF13558">
    <property type="entry name" value="SbcC_Walker_B"/>
    <property type="match status" value="1"/>
</dbReference>
<name>F9ZX26_METMM</name>
<dbReference type="InterPro" id="IPR027417">
    <property type="entry name" value="P-loop_NTPase"/>
</dbReference>